<accession>A0ABW9QX05</accession>
<gene>
    <name evidence="2" type="ORF">GHK86_15245</name>
</gene>
<protein>
    <submittedName>
        <fullName evidence="2">Uncharacterized protein</fullName>
    </submittedName>
</protein>
<dbReference type="Proteomes" id="UP000437736">
    <property type="component" value="Unassembled WGS sequence"/>
</dbReference>
<feature type="region of interest" description="Disordered" evidence="1">
    <location>
        <begin position="69"/>
        <end position="95"/>
    </location>
</feature>
<name>A0ABW9QX05_9ACTN</name>
<dbReference type="EMBL" id="WJHE01000835">
    <property type="protein sequence ID" value="MST34071.1"/>
    <property type="molecule type" value="Genomic_DNA"/>
</dbReference>
<keyword evidence="3" id="KW-1185">Reference proteome</keyword>
<feature type="compositionally biased region" description="Gly residues" evidence="1">
    <location>
        <begin position="74"/>
        <end position="95"/>
    </location>
</feature>
<comment type="caution">
    <text evidence="2">The sequence shown here is derived from an EMBL/GenBank/DDBJ whole genome shotgun (WGS) entry which is preliminary data.</text>
</comment>
<reference evidence="2 3" key="1">
    <citation type="submission" date="2019-11" db="EMBL/GenBank/DDBJ databases">
        <title>Acidiferrimicrobium australis gen. nov., sp. nov., an acidophilic and obligately heterotrophic, member of the Actinobacteria that catalyses dissimilatory oxido- reduction of iron isolated from metal-rich acidic water in Chile.</title>
        <authorList>
            <person name="Gonzalez D."/>
            <person name="Huber K."/>
            <person name="Hedrich S."/>
            <person name="Rojas-Villalobos C."/>
            <person name="Quatrini R."/>
            <person name="Dinamarca M.A."/>
            <person name="Schwarz A."/>
            <person name="Canales C."/>
            <person name="Nancucheo I."/>
        </authorList>
    </citation>
    <scope>NUCLEOTIDE SEQUENCE [LARGE SCALE GENOMIC DNA]</scope>
    <source>
        <strain evidence="2 3">USS-CCA1</strain>
    </source>
</reference>
<evidence type="ECO:0000313" key="3">
    <source>
        <dbReference type="Proteomes" id="UP000437736"/>
    </source>
</evidence>
<evidence type="ECO:0000256" key="1">
    <source>
        <dbReference type="SAM" id="MobiDB-lite"/>
    </source>
</evidence>
<proteinExistence type="predicted"/>
<organism evidence="2 3">
    <name type="scientific">Acidiferrimicrobium australe</name>
    <dbReference type="NCBI Taxonomy" id="2664430"/>
    <lineage>
        <taxon>Bacteria</taxon>
        <taxon>Bacillati</taxon>
        <taxon>Actinomycetota</taxon>
        <taxon>Acidimicrobiia</taxon>
        <taxon>Acidimicrobiales</taxon>
        <taxon>Acidimicrobiaceae</taxon>
        <taxon>Acidiferrimicrobium</taxon>
    </lineage>
</organism>
<sequence>MPDQLDVEAMIDRFRARARAVRQRPLPPVEGAERKRFVDQMRIDFQDYALIGDAVARLDDGVLTLTIDLRPTPGDGGSGGPADDGAARGGPGPTG</sequence>
<evidence type="ECO:0000313" key="2">
    <source>
        <dbReference type="EMBL" id="MST34071.1"/>
    </source>
</evidence>